<keyword evidence="2" id="KW-1185">Reference proteome</keyword>
<accession>A0A495DTH6</accession>
<evidence type="ECO:0000313" key="2">
    <source>
        <dbReference type="Proteomes" id="UP000269412"/>
    </source>
</evidence>
<name>A0A495DTH6_9FLAO</name>
<dbReference type="InterPro" id="IPR016024">
    <property type="entry name" value="ARM-type_fold"/>
</dbReference>
<dbReference type="Proteomes" id="UP000269412">
    <property type="component" value="Unassembled WGS sequence"/>
</dbReference>
<proteinExistence type="predicted"/>
<gene>
    <name evidence="1" type="ORF">CLV91_2712</name>
</gene>
<dbReference type="OrthoDB" id="1340569at2"/>
<dbReference type="AlphaFoldDB" id="A0A495DTH6"/>
<evidence type="ECO:0000313" key="1">
    <source>
        <dbReference type="EMBL" id="RKR07951.1"/>
    </source>
</evidence>
<dbReference type="EMBL" id="RBIQ01000010">
    <property type="protein sequence ID" value="RKR07951.1"/>
    <property type="molecule type" value="Genomic_DNA"/>
</dbReference>
<protein>
    <submittedName>
        <fullName evidence="1">Uncharacterized protein</fullName>
    </submittedName>
</protein>
<organism evidence="1 2">
    <name type="scientific">Maribacter vaceletii</name>
    <dbReference type="NCBI Taxonomy" id="1206816"/>
    <lineage>
        <taxon>Bacteria</taxon>
        <taxon>Pseudomonadati</taxon>
        <taxon>Bacteroidota</taxon>
        <taxon>Flavobacteriia</taxon>
        <taxon>Flavobacteriales</taxon>
        <taxon>Flavobacteriaceae</taxon>
        <taxon>Maribacter</taxon>
    </lineage>
</organism>
<sequence>MLSLFLKRLKENPEYFEFWQDFHAYCRDFDIPDKKEFIELLPLISNRIKNNMAGYSIYESLRKYTCKQPEDAIEILHMIEEEGNPDIFEFNTAIFGGLSESKTDYPYQDKILSLINSSSEDVTHLGISAAYQVVIKDPKEELIFLNKIQDSIKKVAERNSKKSLGIITRFYNKYLKKIDGAKGIIIKLLSLKNIDVQNEVARSINEEFKLDEDKDYFQNCLNLLTYTDAKYKGIYSTIQYRLKSITVSHPDVIEEFINNWVNNNNNNLKGISVLEGIVQELYFNHPKVIEKLFLDWLNSDNNLYKFALPFVISNLSSKVDSIGLEKESLKDFSDVDSVYIVYMIVGHILDRKYASEMLFSILEVKYNSERVRNHIATLFVKYLIINYYSVTEILKKKKKSANKVIKSVIDQIIDASEQYYQQVSDLELVNEFEPSDKRMQYFLKQQNVQIQKLMDTSENKRDSFLDMLTNVNLRAGKSFFSKHKGEYSQESEMQSFRSSFEVARVQSIDEIGQEKLRLMWQNMKRDELSN</sequence>
<dbReference type="SUPFAM" id="SSF48371">
    <property type="entry name" value="ARM repeat"/>
    <property type="match status" value="1"/>
</dbReference>
<comment type="caution">
    <text evidence="1">The sequence shown here is derived from an EMBL/GenBank/DDBJ whole genome shotgun (WGS) entry which is preliminary data.</text>
</comment>
<dbReference type="RefSeq" id="WP_121068721.1">
    <property type="nucleotide sequence ID" value="NZ_RBIQ01000010.1"/>
</dbReference>
<reference evidence="1 2" key="1">
    <citation type="submission" date="2018-10" db="EMBL/GenBank/DDBJ databases">
        <title>Genomic Encyclopedia of Archaeal and Bacterial Type Strains, Phase II (KMG-II): from individual species to whole genera.</title>
        <authorList>
            <person name="Goeker M."/>
        </authorList>
    </citation>
    <scope>NUCLEOTIDE SEQUENCE [LARGE SCALE GENOMIC DNA]</scope>
    <source>
        <strain evidence="1 2">DSM 25230</strain>
    </source>
</reference>